<dbReference type="EMBL" id="JACGWT010000006">
    <property type="protein sequence ID" value="MBA8795812.1"/>
    <property type="molecule type" value="Genomic_DNA"/>
</dbReference>
<evidence type="ECO:0000313" key="2">
    <source>
        <dbReference type="EMBL" id="MBA8795812.1"/>
    </source>
</evidence>
<dbReference type="InterPro" id="IPR046549">
    <property type="entry name" value="DUF6703"/>
</dbReference>
<name>A0A7W3IV49_9ACTN</name>
<sequence>MAALSKPVLVRLSALPRVVVPLLMVALAAVGLFAPVPVAVVALVALILFVGWLAYLSWPLLSTGSRALRVMMLVLLIGYGVLRVTR</sequence>
<keyword evidence="1" id="KW-0812">Transmembrane</keyword>
<gene>
    <name evidence="2" type="ORF">FHX74_003453</name>
</gene>
<organism evidence="2 3">
    <name type="scientific">Microlunatus kandeliicorticis</name>
    <dbReference type="NCBI Taxonomy" id="1759536"/>
    <lineage>
        <taxon>Bacteria</taxon>
        <taxon>Bacillati</taxon>
        <taxon>Actinomycetota</taxon>
        <taxon>Actinomycetes</taxon>
        <taxon>Propionibacteriales</taxon>
        <taxon>Propionibacteriaceae</taxon>
        <taxon>Microlunatus</taxon>
    </lineage>
</organism>
<keyword evidence="1" id="KW-0472">Membrane</keyword>
<evidence type="ECO:0000256" key="1">
    <source>
        <dbReference type="SAM" id="Phobius"/>
    </source>
</evidence>
<evidence type="ECO:0000313" key="3">
    <source>
        <dbReference type="Proteomes" id="UP000523079"/>
    </source>
</evidence>
<dbReference type="Proteomes" id="UP000523079">
    <property type="component" value="Unassembled WGS sequence"/>
</dbReference>
<feature type="transmembrane region" description="Helical" evidence="1">
    <location>
        <begin position="40"/>
        <end position="61"/>
    </location>
</feature>
<accession>A0A7W3IV49</accession>
<feature type="transmembrane region" description="Helical" evidence="1">
    <location>
        <begin position="67"/>
        <end position="85"/>
    </location>
</feature>
<protein>
    <submittedName>
        <fullName evidence="2">Uncharacterized protein</fullName>
    </submittedName>
</protein>
<keyword evidence="3" id="KW-1185">Reference proteome</keyword>
<proteinExistence type="predicted"/>
<comment type="caution">
    <text evidence="2">The sequence shown here is derived from an EMBL/GenBank/DDBJ whole genome shotgun (WGS) entry which is preliminary data.</text>
</comment>
<dbReference type="AlphaFoldDB" id="A0A7W3IV49"/>
<feature type="transmembrane region" description="Helical" evidence="1">
    <location>
        <begin position="14"/>
        <end position="33"/>
    </location>
</feature>
<dbReference type="Pfam" id="PF20444">
    <property type="entry name" value="DUF6703"/>
    <property type="match status" value="1"/>
</dbReference>
<reference evidence="2 3" key="1">
    <citation type="submission" date="2020-07" db="EMBL/GenBank/DDBJ databases">
        <title>Sequencing the genomes of 1000 actinobacteria strains.</title>
        <authorList>
            <person name="Klenk H.-P."/>
        </authorList>
    </citation>
    <scope>NUCLEOTIDE SEQUENCE [LARGE SCALE GENOMIC DNA]</scope>
    <source>
        <strain evidence="2 3">DSM 100723</strain>
    </source>
</reference>
<keyword evidence="1" id="KW-1133">Transmembrane helix</keyword>